<organism evidence="2 3">
    <name type="scientific">Oedothorax gibbosus</name>
    <dbReference type="NCBI Taxonomy" id="931172"/>
    <lineage>
        <taxon>Eukaryota</taxon>
        <taxon>Metazoa</taxon>
        <taxon>Ecdysozoa</taxon>
        <taxon>Arthropoda</taxon>
        <taxon>Chelicerata</taxon>
        <taxon>Arachnida</taxon>
        <taxon>Araneae</taxon>
        <taxon>Araneomorphae</taxon>
        <taxon>Entelegynae</taxon>
        <taxon>Araneoidea</taxon>
        <taxon>Linyphiidae</taxon>
        <taxon>Erigoninae</taxon>
        <taxon>Oedothorax</taxon>
    </lineage>
</organism>
<gene>
    <name evidence="2" type="ORF">JTE90_023899</name>
</gene>
<evidence type="ECO:0000313" key="3">
    <source>
        <dbReference type="Proteomes" id="UP000827092"/>
    </source>
</evidence>
<reference evidence="2 3" key="1">
    <citation type="journal article" date="2022" name="Nat. Ecol. Evol.">
        <title>A masculinizing supergene underlies an exaggerated male reproductive morph in a spider.</title>
        <authorList>
            <person name="Hendrickx F."/>
            <person name="De Corte Z."/>
            <person name="Sonet G."/>
            <person name="Van Belleghem S.M."/>
            <person name="Kostlbacher S."/>
            <person name="Vangestel C."/>
        </authorList>
    </citation>
    <scope>NUCLEOTIDE SEQUENCE [LARGE SCALE GENOMIC DNA]</scope>
    <source>
        <strain evidence="2">W744_W776</strain>
    </source>
</reference>
<feature type="compositionally biased region" description="Polar residues" evidence="1">
    <location>
        <begin position="97"/>
        <end position="111"/>
    </location>
</feature>
<dbReference type="AlphaFoldDB" id="A0AAV6UM80"/>
<protein>
    <submittedName>
        <fullName evidence="2">Uncharacterized protein</fullName>
    </submittedName>
</protein>
<dbReference type="Proteomes" id="UP000827092">
    <property type="component" value="Unassembled WGS sequence"/>
</dbReference>
<evidence type="ECO:0000256" key="1">
    <source>
        <dbReference type="SAM" id="MobiDB-lite"/>
    </source>
</evidence>
<evidence type="ECO:0000313" key="2">
    <source>
        <dbReference type="EMBL" id="KAG8185290.1"/>
    </source>
</evidence>
<dbReference type="EMBL" id="JAFNEN010000341">
    <property type="protein sequence ID" value="KAG8185290.1"/>
    <property type="molecule type" value="Genomic_DNA"/>
</dbReference>
<comment type="caution">
    <text evidence="2">The sequence shown here is derived from an EMBL/GenBank/DDBJ whole genome shotgun (WGS) entry which is preliminary data.</text>
</comment>
<sequence>MESFNQTIKNILHFITLIQDVCDQKRFLIEKQNKQAYEEFVKKWKKNKYVNLPKPTETAIPTQDESEEVAVLEEDMEELALVDSLLEKARNIRLKTKAQNTLKNNGHSAKTSHGPPFSISASKSSAVESQKQKSLPRRTDDPHSYQRTVPRSKSTSFSAKLNPPTVPRSNSANVHNSLTKPSNGTEKATRSQSASRPANARNGTTGIQNAVVLSSTELSEYRKINSGISHFKTKSQINVQSAGGSLKSDVNQCTESQNGFPTYRKFLNESRGISISKSSFRMQNQRLWYPFLSLKCKKYLLDQPKSVSFDTLAKAVKLMHQIQEAMLWIDLFSLIGRDAIPKLHLLDNCELNAIRLCSYLESIYSENLQRTPIIDQS</sequence>
<feature type="region of interest" description="Disordered" evidence="1">
    <location>
        <begin position="97"/>
        <end position="207"/>
    </location>
</feature>
<accession>A0AAV6UM80</accession>
<feature type="compositionally biased region" description="Polar residues" evidence="1">
    <location>
        <begin position="145"/>
        <end position="159"/>
    </location>
</feature>
<feature type="compositionally biased region" description="Polar residues" evidence="1">
    <location>
        <begin position="167"/>
        <end position="207"/>
    </location>
</feature>
<keyword evidence="3" id="KW-1185">Reference proteome</keyword>
<proteinExistence type="predicted"/>
<name>A0AAV6UM80_9ARAC</name>
<feature type="compositionally biased region" description="Low complexity" evidence="1">
    <location>
        <begin position="118"/>
        <end position="133"/>
    </location>
</feature>